<accession>A0A150QAB5</accession>
<sequence length="98" mass="11185">MSVKGLVVHFRRDLDDDEAERMIDALMMLKGVAKVSSVKAGYEDELNRQRVKRELLSNIDGLLRDDEAPIWLPTKPASSWCRRKRPAVPPSGRARGRR</sequence>
<proteinExistence type="predicted"/>
<evidence type="ECO:0000313" key="1">
    <source>
        <dbReference type="EMBL" id="KYF64901.1"/>
    </source>
</evidence>
<dbReference type="OrthoDB" id="5520315at2"/>
<protein>
    <submittedName>
        <fullName evidence="1">Uncharacterized protein</fullName>
    </submittedName>
</protein>
<dbReference type="RefSeq" id="WP_061611442.1">
    <property type="nucleotide sequence ID" value="NZ_CP162579.1"/>
</dbReference>
<comment type="caution">
    <text evidence="1">The sequence shown here is derived from an EMBL/GenBank/DDBJ whole genome shotgun (WGS) entry which is preliminary data.</text>
</comment>
<gene>
    <name evidence="1" type="ORF">BE15_02010</name>
</gene>
<name>A0A150QAB5_SORCE</name>
<evidence type="ECO:0000313" key="2">
    <source>
        <dbReference type="Proteomes" id="UP000075260"/>
    </source>
</evidence>
<dbReference type="Proteomes" id="UP000075260">
    <property type="component" value="Unassembled WGS sequence"/>
</dbReference>
<dbReference type="AlphaFoldDB" id="A0A150QAB5"/>
<organism evidence="1 2">
    <name type="scientific">Sorangium cellulosum</name>
    <name type="common">Polyangium cellulosum</name>
    <dbReference type="NCBI Taxonomy" id="56"/>
    <lineage>
        <taxon>Bacteria</taxon>
        <taxon>Pseudomonadati</taxon>
        <taxon>Myxococcota</taxon>
        <taxon>Polyangia</taxon>
        <taxon>Polyangiales</taxon>
        <taxon>Polyangiaceae</taxon>
        <taxon>Sorangium</taxon>
    </lineage>
</organism>
<reference evidence="1 2" key="1">
    <citation type="submission" date="2014-02" db="EMBL/GenBank/DDBJ databases">
        <title>The small core and large imbalanced accessory genome model reveals a collaborative survival strategy of Sorangium cellulosum strains in nature.</title>
        <authorList>
            <person name="Han K."/>
            <person name="Peng R."/>
            <person name="Blom J."/>
            <person name="Li Y.-Z."/>
        </authorList>
    </citation>
    <scope>NUCLEOTIDE SEQUENCE [LARGE SCALE GENOMIC DNA]</scope>
    <source>
        <strain evidence="1 2">So0008-312</strain>
    </source>
</reference>
<dbReference type="EMBL" id="JEMA01000876">
    <property type="protein sequence ID" value="KYF64901.1"/>
    <property type="molecule type" value="Genomic_DNA"/>
</dbReference>